<evidence type="ECO:0000313" key="2">
    <source>
        <dbReference type="EMBL" id="AFJ69562.1"/>
    </source>
</evidence>
<accession>I2CRM9</accession>
<dbReference type="GO" id="GO:0032968">
    <property type="term" value="P:positive regulation of transcription elongation by RNA polymerase II"/>
    <property type="evidence" value="ECO:0007669"/>
    <property type="project" value="TreeGrafter"/>
</dbReference>
<reference evidence="2" key="1">
    <citation type="journal article" date="2012" name="Bioengineered">
        <title>Additional insights into the genome of the oleaginous model alga Nannochloropsis gaditana.</title>
        <authorList>
            <person name="Jinkerson R.E."/>
            <person name="Radakovits R."/>
            <person name="Posewitz M.C."/>
        </authorList>
    </citation>
    <scope>NUCLEOTIDE SEQUENCE</scope>
    <source>
        <strain evidence="2">CCMP526</strain>
    </source>
</reference>
<dbReference type="InterPro" id="IPR007149">
    <property type="entry name" value="Leo1"/>
</dbReference>
<dbReference type="AlphaFoldDB" id="I2CRM9"/>
<evidence type="ECO:0000256" key="1">
    <source>
        <dbReference type="SAM" id="MobiDB-lite"/>
    </source>
</evidence>
<dbReference type="PANTHER" id="PTHR23146:SF0">
    <property type="entry name" value="RNA POLYMERASE-ASSOCIATED PROTEIN LEO1"/>
    <property type="match status" value="1"/>
</dbReference>
<reference evidence="2" key="2">
    <citation type="journal article" date="2012" name="Nat. Commun.">
        <title>Draft genome sequence and genetic transformation of the oleaginous alga Nannochloropis gaditana.</title>
        <authorList>
            <person name="Radakovits R."/>
            <person name="Jinkerson R.E."/>
            <person name="Fuerstenberg S.I."/>
            <person name="Tae H."/>
            <person name="Settlage R.E."/>
            <person name="Boore J.L."/>
            <person name="Posewitz M.C."/>
        </authorList>
    </citation>
    <scope>NUCLEOTIDE SEQUENCE</scope>
    <source>
        <strain evidence="2">CCMP526</strain>
    </source>
</reference>
<protein>
    <submittedName>
        <fullName evidence="2">Rna polymerase-associated protein leo1</fullName>
    </submittedName>
</protein>
<dbReference type="GO" id="GO:1990269">
    <property type="term" value="F:RNA polymerase II C-terminal domain phosphoserine binding"/>
    <property type="evidence" value="ECO:0007669"/>
    <property type="project" value="TreeGrafter"/>
</dbReference>
<feature type="compositionally biased region" description="Acidic residues" evidence="1">
    <location>
        <begin position="14"/>
        <end position="26"/>
    </location>
</feature>
<dbReference type="PANTHER" id="PTHR23146">
    <property type="entry name" value="LEO1 PROTEIN"/>
    <property type="match status" value="1"/>
</dbReference>
<dbReference type="Pfam" id="PF04004">
    <property type="entry name" value="Leo1"/>
    <property type="match status" value="1"/>
</dbReference>
<organism evidence="2">
    <name type="scientific">Nannochloropsis gaditana (strain CCMP526)</name>
    <name type="common">Green microalga</name>
    <name type="synonym">Microchloropsis gaditana</name>
    <dbReference type="NCBI Taxonomy" id="1093141"/>
    <lineage>
        <taxon>Eukaryota</taxon>
        <taxon>Sar</taxon>
        <taxon>Stramenopiles</taxon>
        <taxon>Ochrophyta</taxon>
        <taxon>Eustigmatophyceae</taxon>
        <taxon>Eustigmatales</taxon>
        <taxon>Monodopsidaceae</taxon>
        <taxon>Nannochloropsis</taxon>
    </lineage>
</organism>
<dbReference type="GO" id="GO:0016593">
    <property type="term" value="C:Cdc73/Paf1 complex"/>
    <property type="evidence" value="ECO:0007669"/>
    <property type="project" value="InterPro"/>
</dbReference>
<dbReference type="GO" id="GO:0006368">
    <property type="term" value="P:transcription elongation by RNA polymerase II"/>
    <property type="evidence" value="ECO:0007669"/>
    <property type="project" value="InterPro"/>
</dbReference>
<dbReference type="EMBL" id="JU980499">
    <property type="protein sequence ID" value="AFJ69562.1"/>
    <property type="molecule type" value="mRNA"/>
</dbReference>
<proteinExistence type="evidence at transcript level"/>
<feature type="non-terminal residue" evidence="2">
    <location>
        <position position="183"/>
    </location>
</feature>
<name>I2CRM9_NANGC</name>
<gene>
    <name evidence="2" type="ORF">NGATSA_3033800</name>
</gene>
<feature type="region of interest" description="Disordered" evidence="1">
    <location>
        <begin position="1"/>
        <end position="34"/>
    </location>
</feature>
<sequence length="183" mass="20195">MMDARIDSLGLGSSEEEEEEEGEEEGLGPRSILPGSAADLLRQTRSEARLAALEPILHTIPLLPRLPRKTQALHLSLNPAFVGIQLEESSARGLAAEWAKGPSERLGSNCIRWRFKRDENGQVLRDPLSKRALTESNARLVCWEDGSKQLYIGRHRYDCQTTVTSERFLLADQGVMEGGAEGG</sequence>